<dbReference type="SUPFAM" id="SSF51306">
    <property type="entry name" value="LexA/Signal peptidase"/>
    <property type="match status" value="1"/>
</dbReference>
<dbReference type="InterPro" id="IPR036286">
    <property type="entry name" value="LexA/Signal_pep-like_sf"/>
</dbReference>
<feature type="transmembrane region" description="Helical" evidence="5">
    <location>
        <begin position="16"/>
        <end position="36"/>
    </location>
</feature>
<proteinExistence type="inferred from homology"/>
<dbReference type="RefSeq" id="WP_015707980.1">
    <property type="nucleotide sequence ID" value="NC_015578.1"/>
</dbReference>
<dbReference type="Gene3D" id="2.10.109.10">
    <property type="entry name" value="Umud Fragment, subunit A"/>
    <property type="match status" value="1"/>
</dbReference>
<sequence length="137" mass="14931">MEKGPVGTTPVNPGKAVFLAFIAALLMKFLLFDFMITDGYSMMPAIKSGTVLVVIRTAYGFRLPGSGSYLFRWAKPKEGDVVVFLTPRGDTAVKRCGFLIGEDAFFALGDNDLKSYDSRSYGPVSMDRIIGKVMGVK</sequence>
<evidence type="ECO:0000256" key="5">
    <source>
        <dbReference type="SAM" id="Phobius"/>
    </source>
</evidence>
<evidence type="ECO:0000313" key="7">
    <source>
        <dbReference type="EMBL" id="AEF84716.1"/>
    </source>
</evidence>
<feature type="domain" description="Peptidase S26" evidence="6">
    <location>
        <begin position="14"/>
        <end position="97"/>
    </location>
</feature>
<dbReference type="Proteomes" id="UP000009223">
    <property type="component" value="Chromosome"/>
</dbReference>
<dbReference type="eggNOG" id="COG0681">
    <property type="taxonomic scope" value="Bacteria"/>
</dbReference>
<dbReference type="KEGG" id="tpi:TREPR_2210"/>
<evidence type="ECO:0000256" key="4">
    <source>
        <dbReference type="PIRSR" id="PIRSR600223-1"/>
    </source>
</evidence>
<name>F5YIJ3_TREPZ</name>
<reference evidence="7 8" key="2">
    <citation type="journal article" date="2011" name="ISME J.">
        <title>RNA-seq reveals cooperative metabolic interactions between two termite-gut spirochete species in co-culture.</title>
        <authorList>
            <person name="Rosenthal A.Z."/>
            <person name="Matson E.G."/>
            <person name="Eldar A."/>
            <person name="Leadbetter J.R."/>
        </authorList>
    </citation>
    <scope>NUCLEOTIDE SEQUENCE [LARGE SCALE GENOMIC DNA]</scope>
    <source>
        <strain evidence="8">ATCC BAA-887 / DSM 12427 / ZAS-2</strain>
    </source>
</reference>
<comment type="similarity">
    <text evidence="1">Belongs to the peptidase S26 family.</text>
</comment>
<keyword evidence="5" id="KW-1133">Transmembrane helix</keyword>
<dbReference type="EMBL" id="CP001843">
    <property type="protein sequence ID" value="AEF84716.1"/>
    <property type="molecule type" value="Genomic_DNA"/>
</dbReference>
<dbReference type="PANTHER" id="PTHR43390">
    <property type="entry name" value="SIGNAL PEPTIDASE I"/>
    <property type="match status" value="1"/>
</dbReference>
<feature type="active site" evidence="4">
    <location>
        <position position="41"/>
    </location>
</feature>
<accession>F5YIJ3</accession>
<gene>
    <name evidence="7" type="primary">lepB_3</name>
    <name evidence="7" type="ordered locus">TREPR_2210</name>
</gene>
<feature type="domain" description="Peptidase S26" evidence="6">
    <location>
        <begin position="100"/>
        <end position="134"/>
    </location>
</feature>
<evidence type="ECO:0000313" key="8">
    <source>
        <dbReference type="Proteomes" id="UP000009223"/>
    </source>
</evidence>
<dbReference type="PANTHER" id="PTHR43390:SF1">
    <property type="entry name" value="CHLOROPLAST PROCESSING PEPTIDASE"/>
    <property type="match status" value="1"/>
</dbReference>
<protein>
    <recommendedName>
        <fullName evidence="2">Signal peptidase I</fullName>
    </recommendedName>
    <alternativeName>
        <fullName evidence="3">Leader peptidase I</fullName>
    </alternativeName>
</protein>
<dbReference type="AlphaFoldDB" id="F5YIJ3"/>
<dbReference type="Pfam" id="PF10502">
    <property type="entry name" value="Peptidase_S26"/>
    <property type="match status" value="2"/>
</dbReference>
<dbReference type="InterPro" id="IPR000223">
    <property type="entry name" value="Pept_S26A_signal_pept_1"/>
</dbReference>
<evidence type="ECO:0000256" key="3">
    <source>
        <dbReference type="ARBA" id="ARBA00029906"/>
    </source>
</evidence>
<feature type="active site" evidence="4">
    <location>
        <position position="94"/>
    </location>
</feature>
<dbReference type="OrthoDB" id="360985at2"/>
<dbReference type="InterPro" id="IPR019533">
    <property type="entry name" value="Peptidase_S26"/>
</dbReference>
<dbReference type="CDD" id="cd06530">
    <property type="entry name" value="S26_SPase_I"/>
    <property type="match status" value="1"/>
</dbReference>
<evidence type="ECO:0000256" key="1">
    <source>
        <dbReference type="ARBA" id="ARBA00009370"/>
    </source>
</evidence>
<keyword evidence="5" id="KW-0472">Membrane</keyword>
<reference evidence="8" key="1">
    <citation type="submission" date="2009-12" db="EMBL/GenBank/DDBJ databases">
        <title>Complete sequence of Treponema primitia strain ZAS-2.</title>
        <authorList>
            <person name="Tetu S.G."/>
            <person name="Matson E."/>
            <person name="Ren Q."/>
            <person name="Seshadri R."/>
            <person name="Elbourne L."/>
            <person name="Hassan K.A."/>
            <person name="Durkin A."/>
            <person name="Radune D."/>
            <person name="Mohamoud Y."/>
            <person name="Shay R."/>
            <person name="Jin S."/>
            <person name="Zhang X."/>
            <person name="Lucey K."/>
            <person name="Ballor N.R."/>
            <person name="Ottesen E."/>
            <person name="Rosenthal R."/>
            <person name="Allen A."/>
            <person name="Leadbetter J.R."/>
            <person name="Paulsen I.T."/>
        </authorList>
    </citation>
    <scope>NUCLEOTIDE SEQUENCE [LARGE SCALE GENOMIC DNA]</scope>
    <source>
        <strain evidence="8">ATCC BAA-887 / DSM 12427 / ZAS-2</strain>
    </source>
</reference>
<organism evidence="7 8">
    <name type="scientific">Treponema primitia (strain ATCC BAA-887 / DSM 12427 / ZAS-2)</name>
    <dbReference type="NCBI Taxonomy" id="545694"/>
    <lineage>
        <taxon>Bacteria</taxon>
        <taxon>Pseudomonadati</taxon>
        <taxon>Spirochaetota</taxon>
        <taxon>Spirochaetia</taxon>
        <taxon>Spirochaetales</taxon>
        <taxon>Treponemataceae</taxon>
        <taxon>Treponema</taxon>
    </lineage>
</organism>
<evidence type="ECO:0000256" key="2">
    <source>
        <dbReference type="ARBA" id="ARBA00019232"/>
    </source>
</evidence>
<dbReference type="GO" id="GO:0006465">
    <property type="term" value="P:signal peptide processing"/>
    <property type="evidence" value="ECO:0007669"/>
    <property type="project" value="InterPro"/>
</dbReference>
<dbReference type="GO" id="GO:0004252">
    <property type="term" value="F:serine-type endopeptidase activity"/>
    <property type="evidence" value="ECO:0007669"/>
    <property type="project" value="InterPro"/>
</dbReference>
<dbReference type="HOGENOM" id="CLU_127725_0_0_12"/>
<keyword evidence="5" id="KW-0812">Transmembrane</keyword>
<dbReference type="GO" id="GO:0016020">
    <property type="term" value="C:membrane"/>
    <property type="evidence" value="ECO:0007669"/>
    <property type="project" value="InterPro"/>
</dbReference>
<keyword evidence="8" id="KW-1185">Reference proteome</keyword>
<keyword evidence="7" id="KW-0378">Hydrolase</keyword>
<evidence type="ECO:0000259" key="6">
    <source>
        <dbReference type="Pfam" id="PF10502"/>
    </source>
</evidence>
<dbReference type="STRING" id="545694.TREPR_2210"/>